<protein>
    <submittedName>
        <fullName evidence="2">Uncharacterized protein</fullName>
    </submittedName>
</protein>
<gene>
    <name evidence="2" type="ORF">Cri9333_0040</name>
</gene>
<name>K9VSM9_9CYAN</name>
<dbReference type="EMBL" id="CP003620">
    <property type="protein sequence ID" value="AFZ11043.1"/>
    <property type="molecule type" value="Genomic_DNA"/>
</dbReference>
<dbReference type="KEGG" id="cep:Cri9333_0040"/>
<dbReference type="AlphaFoldDB" id="K9VSM9"/>
<evidence type="ECO:0000256" key="1">
    <source>
        <dbReference type="SAM" id="SignalP"/>
    </source>
</evidence>
<reference evidence="2 3" key="1">
    <citation type="submission" date="2012-06" db="EMBL/GenBank/DDBJ databases">
        <title>Finished chromosome of genome of Crinalium epipsammum PCC 9333.</title>
        <authorList>
            <consortium name="US DOE Joint Genome Institute"/>
            <person name="Gugger M."/>
            <person name="Coursin T."/>
            <person name="Rippka R."/>
            <person name="Tandeau De Marsac N."/>
            <person name="Huntemann M."/>
            <person name="Wei C.-L."/>
            <person name="Han J."/>
            <person name="Detter J.C."/>
            <person name="Han C."/>
            <person name="Tapia R."/>
            <person name="Davenport K."/>
            <person name="Daligault H."/>
            <person name="Erkkila T."/>
            <person name="Gu W."/>
            <person name="Munk A.C.C."/>
            <person name="Teshima H."/>
            <person name="Xu Y."/>
            <person name="Chain P."/>
            <person name="Chen A."/>
            <person name="Krypides N."/>
            <person name="Mavromatis K."/>
            <person name="Markowitz V."/>
            <person name="Szeto E."/>
            <person name="Ivanova N."/>
            <person name="Mikhailova N."/>
            <person name="Ovchinnikova G."/>
            <person name="Pagani I."/>
            <person name="Pati A."/>
            <person name="Goodwin L."/>
            <person name="Peters L."/>
            <person name="Pitluck S."/>
            <person name="Woyke T."/>
            <person name="Kerfeld C."/>
        </authorList>
    </citation>
    <scope>NUCLEOTIDE SEQUENCE [LARGE SCALE GENOMIC DNA]</scope>
    <source>
        <strain evidence="2 3">PCC 9333</strain>
    </source>
</reference>
<feature type="signal peptide" evidence="1">
    <location>
        <begin position="1"/>
        <end position="27"/>
    </location>
</feature>
<keyword evidence="1" id="KW-0732">Signal</keyword>
<dbReference type="eggNOG" id="ENOG5032SMB">
    <property type="taxonomic scope" value="Bacteria"/>
</dbReference>
<keyword evidence="3" id="KW-1185">Reference proteome</keyword>
<proteinExistence type="predicted"/>
<sequence>MKTSMIYKAFISSLPLLALFAATQAQAQLIPQPWVSVGVQDSDVTYAVGAKFIGLGVELGTGRDGATGVDVLKFINLPVVAPYVGVGLYSGKESVAYSGGVQVGTGSDNVFVGVGYNSIRGINGQVGLKF</sequence>
<organism evidence="2 3">
    <name type="scientific">Crinalium epipsammum PCC 9333</name>
    <dbReference type="NCBI Taxonomy" id="1173022"/>
    <lineage>
        <taxon>Bacteria</taxon>
        <taxon>Bacillati</taxon>
        <taxon>Cyanobacteriota</taxon>
        <taxon>Cyanophyceae</taxon>
        <taxon>Gomontiellales</taxon>
        <taxon>Gomontiellaceae</taxon>
        <taxon>Crinalium</taxon>
    </lineage>
</organism>
<dbReference type="STRING" id="1173022.Cri9333_0040"/>
<dbReference type="HOGENOM" id="CLU_159959_0_0_3"/>
<evidence type="ECO:0000313" key="3">
    <source>
        <dbReference type="Proteomes" id="UP000010472"/>
    </source>
</evidence>
<feature type="chain" id="PRO_5003937672" evidence="1">
    <location>
        <begin position="28"/>
        <end position="130"/>
    </location>
</feature>
<accession>K9VSM9</accession>
<dbReference type="RefSeq" id="WP_015201187.1">
    <property type="nucleotide sequence ID" value="NC_019753.1"/>
</dbReference>
<dbReference type="Proteomes" id="UP000010472">
    <property type="component" value="Chromosome"/>
</dbReference>
<evidence type="ECO:0000313" key="2">
    <source>
        <dbReference type="EMBL" id="AFZ11043.1"/>
    </source>
</evidence>